<evidence type="ECO:0000313" key="3">
    <source>
        <dbReference type="Proteomes" id="UP000198406"/>
    </source>
</evidence>
<dbReference type="OrthoDB" id="10025739at2759"/>
<keyword evidence="3" id="KW-1185">Reference proteome</keyword>
<accession>A0A1Z5JTG4</accession>
<dbReference type="GO" id="GO:0000408">
    <property type="term" value="C:EKC/KEOPS complex"/>
    <property type="evidence" value="ECO:0007669"/>
    <property type="project" value="TreeGrafter"/>
</dbReference>
<dbReference type="GO" id="GO:0070525">
    <property type="term" value="P:tRNA threonylcarbamoyladenosine metabolic process"/>
    <property type="evidence" value="ECO:0007669"/>
    <property type="project" value="TreeGrafter"/>
</dbReference>
<proteinExistence type="inferred from homology"/>
<dbReference type="Proteomes" id="UP000198406">
    <property type="component" value="Unassembled WGS sequence"/>
</dbReference>
<gene>
    <name evidence="2" type="ORF">FisN_10Lu199</name>
</gene>
<reference evidence="2 3" key="1">
    <citation type="journal article" date="2015" name="Plant Cell">
        <title>Oil accumulation by the oleaginous diatom Fistulifera solaris as revealed by the genome and transcriptome.</title>
        <authorList>
            <person name="Tanaka T."/>
            <person name="Maeda Y."/>
            <person name="Veluchamy A."/>
            <person name="Tanaka M."/>
            <person name="Abida H."/>
            <person name="Marechal E."/>
            <person name="Bowler C."/>
            <person name="Muto M."/>
            <person name="Sunaga Y."/>
            <person name="Tanaka M."/>
            <person name="Yoshino T."/>
            <person name="Taniguchi T."/>
            <person name="Fukuda Y."/>
            <person name="Nemoto M."/>
            <person name="Matsumoto M."/>
            <person name="Wong P.S."/>
            <person name="Aburatani S."/>
            <person name="Fujibuchi W."/>
        </authorList>
    </citation>
    <scope>NUCLEOTIDE SEQUENCE [LARGE SCALE GENOMIC DNA]</scope>
    <source>
        <strain evidence="2 3">JPCC DA0580</strain>
    </source>
</reference>
<dbReference type="PANTHER" id="PTHR31283:SF5">
    <property type="entry name" value="EKC_KEOPS COMPLEX SUBUNIT LAGE3"/>
    <property type="match status" value="1"/>
</dbReference>
<evidence type="ECO:0000313" key="2">
    <source>
        <dbReference type="EMBL" id="GAX17333.1"/>
    </source>
</evidence>
<evidence type="ECO:0000256" key="1">
    <source>
        <dbReference type="ARBA" id="ARBA00007073"/>
    </source>
</evidence>
<name>A0A1Z5JTG4_FISSO</name>
<dbReference type="Gene3D" id="3.30.310.50">
    <property type="entry name" value="Alpha-D-phosphohexomutase, C-terminal domain"/>
    <property type="match status" value="1"/>
</dbReference>
<organism evidence="2 3">
    <name type="scientific">Fistulifera solaris</name>
    <name type="common">Oleaginous diatom</name>
    <dbReference type="NCBI Taxonomy" id="1519565"/>
    <lineage>
        <taxon>Eukaryota</taxon>
        <taxon>Sar</taxon>
        <taxon>Stramenopiles</taxon>
        <taxon>Ochrophyta</taxon>
        <taxon>Bacillariophyta</taxon>
        <taxon>Bacillariophyceae</taxon>
        <taxon>Bacillariophycidae</taxon>
        <taxon>Naviculales</taxon>
        <taxon>Naviculaceae</taxon>
        <taxon>Fistulifera</taxon>
    </lineage>
</organism>
<sequence>MDYPYACEIELNFPTSSQAEKAVRVMQVDSELSDQVVRTFAFAEPRCMKVRFEATQAKFLRVSVSSFYDYLTVALKCFQEFDPDMDAETS</sequence>
<dbReference type="PANTHER" id="PTHR31283">
    <property type="entry name" value="EKC/KEOPS COMPLEX SUBUNIT PCC1 FAMILY MEMBER"/>
    <property type="match status" value="1"/>
</dbReference>
<dbReference type="InterPro" id="IPR015419">
    <property type="entry name" value="CTAG/Pcc1"/>
</dbReference>
<protein>
    <submittedName>
        <fullName evidence="2">Uncharacterized protein</fullName>
    </submittedName>
</protein>
<dbReference type="EMBL" id="BDSP01000114">
    <property type="protein sequence ID" value="GAX17333.1"/>
    <property type="molecule type" value="Genomic_DNA"/>
</dbReference>
<comment type="similarity">
    <text evidence="1">Belongs to the CTAG/PCC1 family.</text>
</comment>
<dbReference type="Pfam" id="PF09341">
    <property type="entry name" value="Pcc1"/>
    <property type="match status" value="1"/>
</dbReference>
<comment type="caution">
    <text evidence="2">The sequence shown here is derived from an EMBL/GenBank/DDBJ whole genome shotgun (WGS) entry which is preliminary data.</text>
</comment>
<dbReference type="InParanoid" id="A0A1Z5JTG4"/>
<dbReference type="AlphaFoldDB" id="A0A1Z5JTG4"/>